<feature type="domain" description="Phosphomannose isomerase type I helical insertion" evidence="11">
    <location>
        <begin position="157"/>
        <end position="236"/>
    </location>
</feature>
<dbReference type="SUPFAM" id="SSF51182">
    <property type="entry name" value="RmlC-like cupins"/>
    <property type="match status" value="1"/>
</dbReference>
<keyword evidence="7 13" id="KW-0413">Isomerase</keyword>
<comment type="catalytic activity">
    <reaction evidence="1">
        <text>D-mannose 6-phosphate = D-fructose 6-phosphate</text>
        <dbReference type="Rhea" id="RHEA:12356"/>
        <dbReference type="ChEBI" id="CHEBI:58735"/>
        <dbReference type="ChEBI" id="CHEBI:61527"/>
        <dbReference type="EC" id="5.3.1.8"/>
    </reaction>
</comment>
<dbReference type="PROSITE" id="PS00965">
    <property type="entry name" value="PMI_I_1"/>
    <property type="match status" value="1"/>
</dbReference>
<evidence type="ECO:0000256" key="8">
    <source>
        <dbReference type="ARBA" id="ARBA00029741"/>
    </source>
</evidence>
<dbReference type="EC" id="5.3.1.8" evidence="4"/>
<comment type="cofactor">
    <cofactor evidence="2">
        <name>Zn(2+)</name>
        <dbReference type="ChEBI" id="CHEBI:29105"/>
    </cofactor>
</comment>
<dbReference type="NCBIfam" id="TIGR00218">
    <property type="entry name" value="manA"/>
    <property type="match status" value="1"/>
</dbReference>
<feature type="domain" description="Mannose-6-phosphate isomerase cupin" evidence="12">
    <location>
        <begin position="311"/>
        <end position="389"/>
    </location>
</feature>
<feature type="domain" description="Phosphomannose isomerase type I catalytic" evidence="10">
    <location>
        <begin position="1"/>
        <end position="150"/>
    </location>
</feature>
<evidence type="ECO:0000259" key="10">
    <source>
        <dbReference type="Pfam" id="PF20511"/>
    </source>
</evidence>
<dbReference type="InterPro" id="IPR016305">
    <property type="entry name" value="Mannose-6-P_Isomerase"/>
</dbReference>
<dbReference type="Pfam" id="PF21621">
    <property type="entry name" value="MPI_cupin_dom"/>
    <property type="match status" value="1"/>
</dbReference>
<evidence type="ECO:0000256" key="2">
    <source>
        <dbReference type="ARBA" id="ARBA00001947"/>
    </source>
</evidence>
<dbReference type="PIRSF" id="PIRSF001480">
    <property type="entry name" value="Mannose-6-phosphate_isomerase"/>
    <property type="match status" value="1"/>
</dbReference>
<dbReference type="PANTHER" id="PTHR10309">
    <property type="entry name" value="MANNOSE-6-PHOSPHATE ISOMERASE"/>
    <property type="match status" value="1"/>
</dbReference>
<evidence type="ECO:0000256" key="1">
    <source>
        <dbReference type="ARBA" id="ARBA00000757"/>
    </source>
</evidence>
<comment type="similarity">
    <text evidence="3">Belongs to the mannose-6-phosphate isomerase type 1 family.</text>
</comment>
<accession>A0ABY3S147</accession>
<dbReference type="NCBIfam" id="NF011710">
    <property type="entry name" value="PRK15131.1"/>
    <property type="match status" value="1"/>
</dbReference>
<proteinExistence type="inferred from homology"/>
<dbReference type="Pfam" id="PF20511">
    <property type="entry name" value="PMI_typeI_cat"/>
    <property type="match status" value="1"/>
</dbReference>
<dbReference type="RefSeq" id="WP_231827162.1">
    <property type="nucleotide sequence ID" value="NZ_CP087880.1"/>
</dbReference>
<reference evidence="13 14" key="1">
    <citation type="journal article" date="2022" name="Int. J. Syst. Evol. Microbiol.">
        <title>Pseudocitrobacter corydidari sp. nov., isolated from the Asian emerald cockroach Corydidarum magnifica.</title>
        <authorList>
            <person name="Guzman J."/>
            <person name="Poehlein A."/>
            <person name="Glaeser S.P."/>
            <person name="Schwengers O."/>
            <person name="Blom J."/>
            <person name="Hollensteiner J."/>
            <person name="Kampfer P."/>
            <person name="Vilcinskas A."/>
        </authorList>
    </citation>
    <scope>NUCLEOTIDE SEQUENCE [LARGE SCALE GENOMIC DNA]</scope>
    <source>
        <strain evidence="13">G163CM</strain>
    </source>
</reference>
<dbReference type="Proteomes" id="UP001199659">
    <property type="component" value="Chromosome"/>
</dbReference>
<gene>
    <name evidence="13" type="primary">manA</name>
    <name evidence="13" type="ORF">G163CM_10900</name>
</gene>
<evidence type="ECO:0000259" key="12">
    <source>
        <dbReference type="Pfam" id="PF21621"/>
    </source>
</evidence>
<evidence type="ECO:0000256" key="4">
    <source>
        <dbReference type="ARBA" id="ARBA00011956"/>
    </source>
</evidence>
<keyword evidence="14" id="KW-1185">Reference proteome</keyword>
<dbReference type="Gene3D" id="2.60.120.10">
    <property type="entry name" value="Jelly Rolls"/>
    <property type="match status" value="2"/>
</dbReference>
<dbReference type="CDD" id="cd07011">
    <property type="entry name" value="cupin_PMI_type_I_N"/>
    <property type="match status" value="1"/>
</dbReference>
<name>A0ABY3S147_9ENTR</name>
<evidence type="ECO:0000256" key="3">
    <source>
        <dbReference type="ARBA" id="ARBA00010772"/>
    </source>
</evidence>
<dbReference type="Pfam" id="PF20512">
    <property type="entry name" value="PMI_typeI_hel"/>
    <property type="match status" value="1"/>
</dbReference>
<dbReference type="InterPro" id="IPR046457">
    <property type="entry name" value="PMI_typeI_cat"/>
</dbReference>
<evidence type="ECO:0000256" key="5">
    <source>
        <dbReference type="ARBA" id="ARBA00022723"/>
    </source>
</evidence>
<evidence type="ECO:0000313" key="14">
    <source>
        <dbReference type="Proteomes" id="UP001199659"/>
    </source>
</evidence>
<dbReference type="PANTHER" id="PTHR10309:SF0">
    <property type="entry name" value="MANNOSE-6-PHOSPHATE ISOMERASE"/>
    <property type="match status" value="1"/>
</dbReference>
<evidence type="ECO:0000256" key="6">
    <source>
        <dbReference type="ARBA" id="ARBA00022833"/>
    </source>
</evidence>
<dbReference type="InterPro" id="IPR046458">
    <property type="entry name" value="PMI_typeI_hel"/>
</dbReference>
<evidence type="ECO:0000259" key="11">
    <source>
        <dbReference type="Pfam" id="PF20512"/>
    </source>
</evidence>
<organism evidence="13 14">
    <name type="scientific">Pseudocitrobacter corydidari</name>
    <dbReference type="NCBI Taxonomy" id="2891570"/>
    <lineage>
        <taxon>Bacteria</taxon>
        <taxon>Pseudomonadati</taxon>
        <taxon>Pseudomonadota</taxon>
        <taxon>Gammaproteobacteria</taxon>
        <taxon>Enterobacterales</taxon>
        <taxon>Enterobacteriaceae</taxon>
        <taxon>Pseudocitrobacter</taxon>
    </lineage>
</organism>
<dbReference type="InterPro" id="IPR014710">
    <property type="entry name" value="RmlC-like_jellyroll"/>
</dbReference>
<dbReference type="GO" id="GO:0004476">
    <property type="term" value="F:mannose-6-phosphate isomerase activity"/>
    <property type="evidence" value="ECO:0007669"/>
    <property type="project" value="UniProtKB-EC"/>
</dbReference>
<evidence type="ECO:0000256" key="7">
    <source>
        <dbReference type="ARBA" id="ARBA00023235"/>
    </source>
</evidence>
<dbReference type="Gene3D" id="1.10.441.10">
    <property type="entry name" value="Phosphomannose Isomerase, domain 2"/>
    <property type="match status" value="1"/>
</dbReference>
<sequence length="392" mass="42675">MQKLINSVQNYAWGSKSALTELYGIANPDNLPMAELWMGAHPKSSSKITDSQGTVRSLRDVIDADKTTLLGQEVADRFGELPFLFKVLCAAQPLSIQVHPNKRASEIGFAKENAAGIAMDAAERNYKDPNHKPELVFALTPFLAMNAFREFSEIVSLLQPVAGAHTAIAHFLEQPNGERLSALFASLLNMQGEEKARALAILRSALESQQGEPWQTIRVISEFYPDDSGLFSPLLLNVVKLKPGEAMFLFAETPHAYLQGTALEVMANSDNVLRAGLTPKYIDIPELVANVKFEAKPAAELLTQPVKNGSELDFPIPVEDFAFSLHDLSTQPTAIAQQSAAILFCLEGEAVLSKGEESLTLKPGESAFISAAESPVQVRGNGKLARVYNKLK</sequence>
<dbReference type="InterPro" id="IPR018050">
    <property type="entry name" value="Pmannose_isomerase-type1_CS"/>
</dbReference>
<evidence type="ECO:0000256" key="9">
    <source>
        <dbReference type="ARBA" id="ARBA00030762"/>
    </source>
</evidence>
<protein>
    <recommendedName>
        <fullName evidence="4">mannose-6-phosphate isomerase</fullName>
        <ecNumber evidence="4">5.3.1.8</ecNumber>
    </recommendedName>
    <alternativeName>
        <fullName evidence="8">Phosphohexomutase</fullName>
    </alternativeName>
    <alternativeName>
        <fullName evidence="9">Phosphomannose isomerase</fullName>
    </alternativeName>
</protein>
<keyword evidence="5" id="KW-0479">Metal-binding</keyword>
<dbReference type="PROSITE" id="PS00966">
    <property type="entry name" value="PMI_I_2"/>
    <property type="match status" value="1"/>
</dbReference>
<evidence type="ECO:0000313" key="13">
    <source>
        <dbReference type="EMBL" id="UGS40392.1"/>
    </source>
</evidence>
<dbReference type="PRINTS" id="PR00714">
    <property type="entry name" value="MAN6PISMRASE"/>
</dbReference>
<dbReference type="InterPro" id="IPR049071">
    <property type="entry name" value="MPI_cupin_dom"/>
</dbReference>
<dbReference type="InterPro" id="IPR011051">
    <property type="entry name" value="RmlC_Cupin_sf"/>
</dbReference>
<dbReference type="EMBL" id="CP087880">
    <property type="protein sequence ID" value="UGS40392.1"/>
    <property type="molecule type" value="Genomic_DNA"/>
</dbReference>
<dbReference type="InterPro" id="IPR001250">
    <property type="entry name" value="Man6P_Isoase-1"/>
</dbReference>
<keyword evidence="6" id="KW-0862">Zinc</keyword>